<sequence length="331" mass="35779">MAVLNIRKAERAGARLVLGIAGISGSGKTYSALQLAWGLAGGDASKVGFIDTENRRGSLYADILKRKDGTVDQFLIGDLDAPFSPQRYIDAILEFQKAGVEVLVIDSVTHEWEGTGGCEEIANPPGRDLKVARWNDAKAEHKRFMNAMLQCDMHIIACIRAREKTKVTKDANGKTVFEPQGVLPVQEKNFMFEMTASLMMWDGGKSRDVMKCPADLVPVFGAPGEIHQDYLGARHGLALRQWVQGGVALDPKTEHARNTLRTVAEKGVAELTKAWRALPEDVRTALGGKCPDEIKASAEAFDKARVAAQPGGEALDDLNKQVLGDGAQAAA</sequence>
<keyword evidence="2" id="KW-1185">Reference proteome</keyword>
<dbReference type="SUPFAM" id="SSF52540">
    <property type="entry name" value="P-loop containing nucleoside triphosphate hydrolases"/>
    <property type="match status" value="1"/>
</dbReference>
<gene>
    <name evidence="1" type="ORF">CPT_Mano_033</name>
</gene>
<reference evidence="1 2" key="1">
    <citation type="submission" date="2020-07" db="EMBL/GenBank/DDBJ databases">
        <title>Complete genome sequence of Achromobacter sp. phage Mano.</title>
        <authorList>
            <person name="Bartz M.L."/>
            <person name="Yao G.W."/>
            <person name="Le T."/>
            <person name="Gonzalez C."/>
            <person name="Young R."/>
            <person name="Liu M."/>
        </authorList>
    </citation>
    <scope>NUCLEOTIDE SEQUENCE [LARGE SCALE GENOMIC DNA]</scope>
</reference>
<dbReference type="EMBL" id="MT708550">
    <property type="protein sequence ID" value="QOE32765.1"/>
    <property type="molecule type" value="Genomic_DNA"/>
</dbReference>
<organism evidence="1 2">
    <name type="scientific">Achromobacter phage Mano</name>
    <dbReference type="NCBI Taxonomy" id="2767570"/>
    <lineage>
        <taxon>Viruses</taxon>
        <taxon>Duplodnaviria</taxon>
        <taxon>Heunggongvirae</taxon>
        <taxon>Uroviricota</taxon>
        <taxon>Caudoviricetes</taxon>
        <taxon>Manovirus</taxon>
        <taxon>Manovirus Mano</taxon>
    </lineage>
</organism>
<dbReference type="Proteomes" id="UP000516893">
    <property type="component" value="Segment"/>
</dbReference>
<dbReference type="Pfam" id="PF13479">
    <property type="entry name" value="AAA_24"/>
    <property type="match status" value="1"/>
</dbReference>
<name>A0A7L8G6B9_9CAUD</name>
<accession>A0A7L8G6B9</accession>
<dbReference type="Gene3D" id="3.40.50.300">
    <property type="entry name" value="P-loop containing nucleotide triphosphate hydrolases"/>
    <property type="match status" value="1"/>
</dbReference>
<protein>
    <submittedName>
        <fullName evidence="1">AAA ATPase</fullName>
    </submittedName>
</protein>
<proteinExistence type="predicted"/>
<dbReference type="InterPro" id="IPR027417">
    <property type="entry name" value="P-loop_NTPase"/>
</dbReference>
<evidence type="ECO:0000313" key="1">
    <source>
        <dbReference type="EMBL" id="QOE32765.1"/>
    </source>
</evidence>
<evidence type="ECO:0000313" key="2">
    <source>
        <dbReference type="Proteomes" id="UP000516893"/>
    </source>
</evidence>